<protein>
    <submittedName>
        <fullName evidence="1">Uncharacterized protein</fullName>
    </submittedName>
</protein>
<dbReference type="EMBL" id="CP061171">
    <property type="protein sequence ID" value="QNR85946.1"/>
    <property type="molecule type" value="Genomic_DNA"/>
</dbReference>
<dbReference type="RefSeq" id="WP_167293811.1">
    <property type="nucleotide sequence ID" value="NZ_CP061171.1"/>
</dbReference>
<evidence type="ECO:0000313" key="1">
    <source>
        <dbReference type="EMBL" id="QNR85946.1"/>
    </source>
</evidence>
<reference evidence="1 2" key="1">
    <citation type="submission" date="2020-09" db="EMBL/GenBank/DDBJ databases">
        <title>Pedobacter sp. SW-16 isolated from soil near Yeocheon.</title>
        <authorList>
            <person name="Im H.S."/>
            <person name="Joung Y."/>
            <person name="Lee S.-S."/>
        </authorList>
    </citation>
    <scope>NUCLEOTIDE SEQUENCE [LARGE SCALE GENOMIC DNA]</scope>
    <source>
        <strain evidence="1 2">SW-16</strain>
    </source>
</reference>
<dbReference type="Proteomes" id="UP000516439">
    <property type="component" value="Chromosome"/>
</dbReference>
<keyword evidence="2" id="KW-1185">Reference proteome</keyword>
<evidence type="ECO:0000313" key="2">
    <source>
        <dbReference type="Proteomes" id="UP000516439"/>
    </source>
</evidence>
<organism evidence="1 2">
    <name type="scientific">Pedobacter riviphilus</name>
    <dbReference type="NCBI Taxonomy" id="2766984"/>
    <lineage>
        <taxon>Bacteria</taxon>
        <taxon>Pseudomonadati</taxon>
        <taxon>Bacteroidota</taxon>
        <taxon>Sphingobacteriia</taxon>
        <taxon>Sphingobacteriales</taxon>
        <taxon>Sphingobacteriaceae</taxon>
        <taxon>Pedobacter</taxon>
    </lineage>
</organism>
<sequence length="100" mass="11587">MNINQLIYQQKNRFVPDYYPQVIKELREQGMIGQAIVNVKGSTTLFQIEQEVGRIEEYITIMPVVDMKRADASAIIVSYNPHQKTLFKLTSTRIPETSLR</sequence>
<accession>A0ABX6TLZ5</accession>
<gene>
    <name evidence="1" type="ORF">H9N25_05750</name>
</gene>
<name>A0ABX6TLZ5_9SPHI</name>
<proteinExistence type="predicted"/>